<dbReference type="Pfam" id="PF00348">
    <property type="entry name" value="polyprenyl_synt"/>
    <property type="match status" value="1"/>
</dbReference>
<keyword evidence="3 7" id="KW-0808">Transferase</keyword>
<dbReference type="PANTHER" id="PTHR43281:SF1">
    <property type="entry name" value="FARNESYL DIPHOSPHATE SYNTHASE"/>
    <property type="match status" value="1"/>
</dbReference>
<dbReference type="PANTHER" id="PTHR43281">
    <property type="entry name" value="FARNESYL DIPHOSPHATE SYNTHASE"/>
    <property type="match status" value="1"/>
</dbReference>
<name>A0A2A4T441_9DELT</name>
<evidence type="ECO:0000256" key="5">
    <source>
        <dbReference type="ARBA" id="ARBA00022842"/>
    </source>
</evidence>
<dbReference type="GO" id="GO:0016114">
    <property type="term" value="P:terpenoid biosynthetic process"/>
    <property type="evidence" value="ECO:0007669"/>
    <property type="project" value="UniProtKB-ARBA"/>
</dbReference>
<evidence type="ECO:0000256" key="3">
    <source>
        <dbReference type="ARBA" id="ARBA00022679"/>
    </source>
</evidence>
<accession>A0A2A4T441</accession>
<evidence type="ECO:0000256" key="4">
    <source>
        <dbReference type="ARBA" id="ARBA00022723"/>
    </source>
</evidence>
<comment type="similarity">
    <text evidence="2 7">Belongs to the FPP/GGPP synthase family.</text>
</comment>
<dbReference type="AlphaFoldDB" id="A0A2A4T441"/>
<keyword evidence="5" id="KW-0460">Magnesium</keyword>
<comment type="cofactor">
    <cofactor evidence="1">
        <name>Mg(2+)</name>
        <dbReference type="ChEBI" id="CHEBI:18420"/>
    </cofactor>
</comment>
<sequence>MIHFKEFYSQKLSLFEKHLKDSFPEVPLPVAILEEAMKYSLFAGGKRIRPILLLTTLECAGKPPTIGLPFACALEYIHTYSLIHDDLPCMDDDHLRRGLPTSHIKFGEDIALLAGDALLTHSFSLLSGGVAQKHVRPDILIKIIHLLSNQAGLFGMITGQVGDIKKVQCSSPQESLDFIHRNKTGALITASIQIGALLAGVNEQSYQHLEKFGQEIGKCFQIQDDILDEVGNEEELGKPTGSDSKNEKLTYPSVFGLSESQRLATESFNQAIFSLEQSGLQTNRLKEIAEYILNRIH</sequence>
<gene>
    <name evidence="8" type="ORF">COB67_06465</name>
</gene>
<evidence type="ECO:0000256" key="6">
    <source>
        <dbReference type="ARBA" id="ARBA00023229"/>
    </source>
</evidence>
<protein>
    <recommendedName>
        <fullName evidence="10">Polyprenyl synthetase family protein</fullName>
    </recommendedName>
</protein>
<dbReference type="SUPFAM" id="SSF48576">
    <property type="entry name" value="Terpenoid synthases"/>
    <property type="match status" value="1"/>
</dbReference>
<dbReference type="InterPro" id="IPR033749">
    <property type="entry name" value="Polyprenyl_synt_CS"/>
</dbReference>
<dbReference type="SFLD" id="SFLDS00005">
    <property type="entry name" value="Isoprenoid_Synthase_Type_I"/>
    <property type="match status" value="1"/>
</dbReference>
<dbReference type="PROSITE" id="PS00723">
    <property type="entry name" value="POLYPRENYL_SYNTHASE_1"/>
    <property type="match status" value="1"/>
</dbReference>
<keyword evidence="4" id="KW-0479">Metal-binding</keyword>
<dbReference type="PROSITE" id="PS00444">
    <property type="entry name" value="POLYPRENYL_SYNTHASE_2"/>
    <property type="match status" value="1"/>
</dbReference>
<evidence type="ECO:0000313" key="9">
    <source>
        <dbReference type="Proteomes" id="UP000218113"/>
    </source>
</evidence>
<comment type="caution">
    <text evidence="8">The sequence shown here is derived from an EMBL/GenBank/DDBJ whole genome shotgun (WGS) entry which is preliminary data.</text>
</comment>
<evidence type="ECO:0008006" key="10">
    <source>
        <dbReference type="Google" id="ProtNLM"/>
    </source>
</evidence>
<evidence type="ECO:0000256" key="2">
    <source>
        <dbReference type="ARBA" id="ARBA00006706"/>
    </source>
</evidence>
<dbReference type="Proteomes" id="UP000218113">
    <property type="component" value="Unassembled WGS sequence"/>
</dbReference>
<dbReference type="Gene3D" id="1.10.600.10">
    <property type="entry name" value="Farnesyl Diphosphate Synthase"/>
    <property type="match status" value="1"/>
</dbReference>
<dbReference type="GO" id="GO:0046872">
    <property type="term" value="F:metal ion binding"/>
    <property type="evidence" value="ECO:0007669"/>
    <property type="project" value="UniProtKB-KW"/>
</dbReference>
<proteinExistence type="inferred from homology"/>
<dbReference type="InterPro" id="IPR008949">
    <property type="entry name" value="Isoprenoid_synthase_dom_sf"/>
</dbReference>
<dbReference type="SFLD" id="SFLDG01017">
    <property type="entry name" value="Polyprenyl_Transferase_Like"/>
    <property type="match status" value="1"/>
</dbReference>
<dbReference type="GO" id="GO:0004659">
    <property type="term" value="F:prenyltransferase activity"/>
    <property type="evidence" value="ECO:0007669"/>
    <property type="project" value="InterPro"/>
</dbReference>
<dbReference type="NCBIfam" id="NF045485">
    <property type="entry name" value="FPPsyn"/>
    <property type="match status" value="1"/>
</dbReference>
<dbReference type="InterPro" id="IPR053378">
    <property type="entry name" value="Prenyl_diphosphate_synthase"/>
</dbReference>
<evidence type="ECO:0000256" key="1">
    <source>
        <dbReference type="ARBA" id="ARBA00001946"/>
    </source>
</evidence>
<reference evidence="9" key="1">
    <citation type="submission" date="2017-08" db="EMBL/GenBank/DDBJ databases">
        <title>A dynamic microbial community with high functional redundancy inhabits the cold, oxic subseafloor aquifer.</title>
        <authorList>
            <person name="Tully B.J."/>
            <person name="Wheat C.G."/>
            <person name="Glazer B.T."/>
            <person name="Huber J.A."/>
        </authorList>
    </citation>
    <scope>NUCLEOTIDE SEQUENCE [LARGE SCALE GENOMIC DNA]</scope>
</reference>
<evidence type="ECO:0000313" key="8">
    <source>
        <dbReference type="EMBL" id="PCI28420.1"/>
    </source>
</evidence>
<dbReference type="FunFam" id="1.10.600.10:FF:000001">
    <property type="entry name" value="Geranylgeranyl diphosphate synthase"/>
    <property type="match status" value="1"/>
</dbReference>
<dbReference type="GO" id="GO:0005737">
    <property type="term" value="C:cytoplasm"/>
    <property type="evidence" value="ECO:0007669"/>
    <property type="project" value="UniProtKB-ARBA"/>
</dbReference>
<dbReference type="EMBL" id="NVSR01000034">
    <property type="protein sequence ID" value="PCI28420.1"/>
    <property type="molecule type" value="Genomic_DNA"/>
</dbReference>
<evidence type="ECO:0000256" key="7">
    <source>
        <dbReference type="RuleBase" id="RU004466"/>
    </source>
</evidence>
<dbReference type="CDD" id="cd00685">
    <property type="entry name" value="Trans_IPPS_HT"/>
    <property type="match status" value="1"/>
</dbReference>
<dbReference type="InterPro" id="IPR000092">
    <property type="entry name" value="Polyprenyl_synt"/>
</dbReference>
<keyword evidence="6" id="KW-0414">Isoprene biosynthesis</keyword>
<organism evidence="8 9">
    <name type="scientific">SAR324 cluster bacterium</name>
    <dbReference type="NCBI Taxonomy" id="2024889"/>
    <lineage>
        <taxon>Bacteria</taxon>
        <taxon>Deltaproteobacteria</taxon>
        <taxon>SAR324 cluster</taxon>
    </lineage>
</organism>